<evidence type="ECO:0000256" key="1">
    <source>
        <dbReference type="ARBA" id="ARBA00008136"/>
    </source>
</evidence>
<name>A0A919V7U7_9ACTN</name>
<dbReference type="GO" id="GO:0003697">
    <property type="term" value="F:single-stranded DNA binding"/>
    <property type="evidence" value="ECO:0007669"/>
    <property type="project" value="InterPro"/>
</dbReference>
<dbReference type="InterPro" id="IPR003738">
    <property type="entry name" value="SRAP"/>
</dbReference>
<keyword evidence="5" id="KW-0190">Covalent protein-DNA linkage</keyword>
<sequence length="234" mass="26731">MLEEFQVELDGAADAELAPDYNVAPTKNVYAVLTRIPKETDHAVRQLRVLRWGLVPPWAKDPSAGSKMINARAETVAEKPAYRKAFAQRRCLIPADGFYEWYQEDRTKKKKQPFFIHPRDGGVMAMAGLYEFWKDPTRAAEDPLRWLTTCTIITTEAEDDIGHIHQRMPMIIKRDHWDDWLDPLLTDPGDALRLLVPPEPGGLEARRVSTAVNDVRRNGPELLDEVSEEETPLF</sequence>
<reference evidence="9" key="1">
    <citation type="submission" date="2021-01" db="EMBL/GenBank/DDBJ databases">
        <title>Whole genome shotgun sequence of Sinosporangium siamense NBRC 109515.</title>
        <authorList>
            <person name="Komaki H."/>
            <person name="Tamura T."/>
        </authorList>
    </citation>
    <scope>NUCLEOTIDE SEQUENCE</scope>
    <source>
        <strain evidence="9">NBRC 109515</strain>
    </source>
</reference>
<dbReference type="Pfam" id="PF02586">
    <property type="entry name" value="SRAP"/>
    <property type="match status" value="1"/>
</dbReference>
<evidence type="ECO:0000256" key="6">
    <source>
        <dbReference type="ARBA" id="ARBA00023125"/>
    </source>
</evidence>
<keyword evidence="6" id="KW-0238">DNA-binding</keyword>
<keyword evidence="7" id="KW-0456">Lyase</keyword>
<dbReference type="EMBL" id="BOOW01000017">
    <property type="protein sequence ID" value="GII92492.1"/>
    <property type="molecule type" value="Genomic_DNA"/>
</dbReference>
<dbReference type="EC" id="3.4.-.-" evidence="8"/>
<protein>
    <recommendedName>
        <fullName evidence="8">Abasic site processing protein</fullName>
        <ecNumber evidence="8">3.4.-.-</ecNumber>
    </recommendedName>
</protein>
<keyword evidence="2 8" id="KW-0645">Protease</keyword>
<dbReference type="GO" id="GO:0008233">
    <property type="term" value="F:peptidase activity"/>
    <property type="evidence" value="ECO:0007669"/>
    <property type="project" value="UniProtKB-KW"/>
</dbReference>
<evidence type="ECO:0000256" key="2">
    <source>
        <dbReference type="ARBA" id="ARBA00022670"/>
    </source>
</evidence>
<evidence type="ECO:0000256" key="7">
    <source>
        <dbReference type="ARBA" id="ARBA00023239"/>
    </source>
</evidence>
<keyword evidence="10" id="KW-1185">Reference proteome</keyword>
<evidence type="ECO:0000313" key="10">
    <source>
        <dbReference type="Proteomes" id="UP000606172"/>
    </source>
</evidence>
<dbReference type="InterPro" id="IPR036590">
    <property type="entry name" value="SRAP-like"/>
</dbReference>
<keyword evidence="4 8" id="KW-0378">Hydrolase</keyword>
<dbReference type="PANTHER" id="PTHR13604:SF0">
    <property type="entry name" value="ABASIC SITE PROCESSING PROTEIN HMCES"/>
    <property type="match status" value="1"/>
</dbReference>
<proteinExistence type="inferred from homology"/>
<evidence type="ECO:0000256" key="5">
    <source>
        <dbReference type="ARBA" id="ARBA00023124"/>
    </source>
</evidence>
<dbReference type="SUPFAM" id="SSF143081">
    <property type="entry name" value="BB1717-like"/>
    <property type="match status" value="1"/>
</dbReference>
<evidence type="ECO:0000313" key="9">
    <source>
        <dbReference type="EMBL" id="GII92492.1"/>
    </source>
</evidence>
<dbReference type="Proteomes" id="UP000606172">
    <property type="component" value="Unassembled WGS sequence"/>
</dbReference>
<comment type="similarity">
    <text evidence="1 8">Belongs to the SOS response-associated peptidase family.</text>
</comment>
<dbReference type="GO" id="GO:0106300">
    <property type="term" value="P:protein-DNA covalent cross-linking repair"/>
    <property type="evidence" value="ECO:0007669"/>
    <property type="project" value="InterPro"/>
</dbReference>
<keyword evidence="3" id="KW-0227">DNA damage</keyword>
<dbReference type="Gene3D" id="3.90.1680.10">
    <property type="entry name" value="SOS response associated peptidase-like"/>
    <property type="match status" value="1"/>
</dbReference>
<evidence type="ECO:0000256" key="3">
    <source>
        <dbReference type="ARBA" id="ARBA00022763"/>
    </source>
</evidence>
<organism evidence="9 10">
    <name type="scientific">Sinosporangium siamense</name>
    <dbReference type="NCBI Taxonomy" id="1367973"/>
    <lineage>
        <taxon>Bacteria</taxon>
        <taxon>Bacillati</taxon>
        <taxon>Actinomycetota</taxon>
        <taxon>Actinomycetes</taxon>
        <taxon>Streptosporangiales</taxon>
        <taxon>Streptosporangiaceae</taxon>
        <taxon>Sinosporangium</taxon>
    </lineage>
</organism>
<comment type="caution">
    <text evidence="9">The sequence shown here is derived from an EMBL/GenBank/DDBJ whole genome shotgun (WGS) entry which is preliminary data.</text>
</comment>
<gene>
    <name evidence="9" type="ORF">Ssi02_27230</name>
</gene>
<dbReference type="GO" id="GO:0006508">
    <property type="term" value="P:proteolysis"/>
    <property type="evidence" value="ECO:0007669"/>
    <property type="project" value="UniProtKB-KW"/>
</dbReference>
<evidence type="ECO:0000256" key="8">
    <source>
        <dbReference type="RuleBase" id="RU364100"/>
    </source>
</evidence>
<accession>A0A919V7U7</accession>
<evidence type="ECO:0000256" key="4">
    <source>
        <dbReference type="ARBA" id="ARBA00022801"/>
    </source>
</evidence>
<dbReference type="AlphaFoldDB" id="A0A919V7U7"/>
<dbReference type="PANTHER" id="PTHR13604">
    <property type="entry name" value="DC12-RELATED"/>
    <property type="match status" value="1"/>
</dbReference>
<dbReference type="GO" id="GO:0016829">
    <property type="term" value="F:lyase activity"/>
    <property type="evidence" value="ECO:0007669"/>
    <property type="project" value="UniProtKB-KW"/>
</dbReference>